<feature type="compositionally biased region" description="Basic and acidic residues" evidence="4">
    <location>
        <begin position="202"/>
        <end position="228"/>
    </location>
</feature>
<comment type="subcellular location">
    <subcellularLocation>
        <location evidence="1">Chromosome</location>
        <location evidence="1">Telomere</location>
    </subcellularLocation>
</comment>
<keyword evidence="7" id="KW-1185">Reference proteome</keyword>
<dbReference type="RefSeq" id="XP_046010711.1">
    <property type="nucleotide sequence ID" value="XM_046148430.1"/>
</dbReference>
<evidence type="ECO:0000256" key="3">
    <source>
        <dbReference type="ARBA" id="ARBA00022895"/>
    </source>
</evidence>
<dbReference type="AlphaFoldDB" id="A0A9P8Y4R0"/>
<dbReference type="OrthoDB" id="77828at2759"/>
<name>A0A9P8Y4R0_9PEZI</name>
<evidence type="ECO:0000313" key="6">
    <source>
        <dbReference type="EMBL" id="KAH7027912.1"/>
    </source>
</evidence>
<feature type="region of interest" description="Disordered" evidence="4">
    <location>
        <begin position="96"/>
        <end position="120"/>
    </location>
</feature>
<evidence type="ECO:0000256" key="4">
    <source>
        <dbReference type="SAM" id="MobiDB-lite"/>
    </source>
</evidence>
<evidence type="ECO:0000256" key="1">
    <source>
        <dbReference type="ARBA" id="ARBA00004574"/>
    </source>
</evidence>
<accession>A0A9P8Y4R0</accession>
<dbReference type="InterPro" id="IPR018856">
    <property type="entry name" value="Stn1_N"/>
</dbReference>
<keyword evidence="3" id="KW-0779">Telomere</keyword>
<evidence type="ECO:0000256" key="2">
    <source>
        <dbReference type="ARBA" id="ARBA00022454"/>
    </source>
</evidence>
<proteinExistence type="predicted"/>
<dbReference type="SUPFAM" id="SSF50249">
    <property type="entry name" value="Nucleic acid-binding proteins"/>
    <property type="match status" value="1"/>
</dbReference>
<evidence type="ECO:0000313" key="7">
    <source>
        <dbReference type="Proteomes" id="UP000756346"/>
    </source>
</evidence>
<dbReference type="InterPro" id="IPR012340">
    <property type="entry name" value="NA-bd_OB-fold"/>
</dbReference>
<dbReference type="Proteomes" id="UP000756346">
    <property type="component" value="Unassembled WGS sequence"/>
</dbReference>
<feature type="compositionally biased region" description="Polar residues" evidence="4">
    <location>
        <begin position="103"/>
        <end position="115"/>
    </location>
</feature>
<feature type="region of interest" description="Disordered" evidence="4">
    <location>
        <begin position="202"/>
        <end position="240"/>
    </location>
</feature>
<dbReference type="CDD" id="cd03524">
    <property type="entry name" value="RPA2_OBF_family"/>
    <property type="match status" value="1"/>
</dbReference>
<feature type="domain" description="CST complex subunit Stn1 N-terminal" evidence="5">
    <location>
        <begin position="127"/>
        <end position="205"/>
    </location>
</feature>
<feature type="domain" description="CST complex subunit Stn1 N-terminal" evidence="5">
    <location>
        <begin position="8"/>
        <end position="90"/>
    </location>
</feature>
<dbReference type="GeneID" id="70177976"/>
<evidence type="ECO:0000259" key="5">
    <source>
        <dbReference type="Pfam" id="PF10451"/>
    </source>
</evidence>
<organism evidence="6 7">
    <name type="scientific">Microdochium trichocladiopsis</name>
    <dbReference type="NCBI Taxonomy" id="1682393"/>
    <lineage>
        <taxon>Eukaryota</taxon>
        <taxon>Fungi</taxon>
        <taxon>Dikarya</taxon>
        <taxon>Ascomycota</taxon>
        <taxon>Pezizomycotina</taxon>
        <taxon>Sordariomycetes</taxon>
        <taxon>Xylariomycetidae</taxon>
        <taxon>Xylariales</taxon>
        <taxon>Microdochiaceae</taxon>
        <taxon>Microdochium</taxon>
    </lineage>
</organism>
<dbReference type="Gene3D" id="2.40.50.140">
    <property type="entry name" value="Nucleic acid-binding proteins"/>
    <property type="match status" value="1"/>
</dbReference>
<dbReference type="EMBL" id="JAGTJQ010000007">
    <property type="protein sequence ID" value="KAH7027912.1"/>
    <property type="molecule type" value="Genomic_DNA"/>
</dbReference>
<dbReference type="Pfam" id="PF10451">
    <property type="entry name" value="Stn1"/>
    <property type="match status" value="2"/>
</dbReference>
<keyword evidence="2" id="KW-0158">Chromosome</keyword>
<comment type="caution">
    <text evidence="6">The sequence shown here is derived from an EMBL/GenBank/DDBJ whole genome shotgun (WGS) entry which is preliminary data.</text>
</comment>
<reference evidence="6" key="1">
    <citation type="journal article" date="2021" name="Nat. Commun.">
        <title>Genetic determinants of endophytism in the Arabidopsis root mycobiome.</title>
        <authorList>
            <person name="Mesny F."/>
            <person name="Miyauchi S."/>
            <person name="Thiergart T."/>
            <person name="Pickel B."/>
            <person name="Atanasova L."/>
            <person name="Karlsson M."/>
            <person name="Huettel B."/>
            <person name="Barry K.W."/>
            <person name="Haridas S."/>
            <person name="Chen C."/>
            <person name="Bauer D."/>
            <person name="Andreopoulos W."/>
            <person name="Pangilinan J."/>
            <person name="LaButti K."/>
            <person name="Riley R."/>
            <person name="Lipzen A."/>
            <person name="Clum A."/>
            <person name="Drula E."/>
            <person name="Henrissat B."/>
            <person name="Kohler A."/>
            <person name="Grigoriev I.V."/>
            <person name="Martin F.M."/>
            <person name="Hacquard S."/>
        </authorList>
    </citation>
    <scope>NUCLEOTIDE SEQUENCE</scope>
    <source>
        <strain evidence="6">MPI-CAGE-CH-0230</strain>
    </source>
</reference>
<sequence length="240" mass="27672">MTGEESCVYYPQYCFHLSRTIDQWCPLRIVDIHDLHAQDAHKALGIFFLSNHPIVWVRIAGVIVAVDYYYGRFVYTIDDSSGKCIECALDAPSRPARDAAKQGETSDQTGNSDPTETILPGFAAPPASEYDVGMVVIIKGSVQIFRDQKQMKIHKIQVVRSTEEEVQFWNKIASFRQEFLVKPWELSSEELRKCRKEYLKDQHRQVQQKDKANARDAKVDLRQRDRGGNQRNVKTHRTKK</sequence>
<protein>
    <recommendedName>
        <fullName evidence="5">CST complex subunit Stn1 N-terminal domain-containing protein</fullName>
    </recommendedName>
</protein>
<gene>
    <name evidence="6" type="ORF">B0I36DRAFT_145078</name>
</gene>
<dbReference type="GO" id="GO:0000781">
    <property type="term" value="C:chromosome, telomeric region"/>
    <property type="evidence" value="ECO:0007669"/>
    <property type="project" value="UniProtKB-SubCell"/>
</dbReference>